<evidence type="ECO:0000313" key="5">
    <source>
        <dbReference type="Proteomes" id="UP000669133"/>
    </source>
</evidence>
<feature type="compositionally biased region" description="Basic and acidic residues" evidence="1">
    <location>
        <begin position="42"/>
        <end position="54"/>
    </location>
</feature>
<feature type="domain" description="DUF3533" evidence="3">
    <location>
        <begin position="84"/>
        <end position="176"/>
    </location>
</feature>
<dbReference type="RefSeq" id="XP_067548665.1">
    <property type="nucleotide sequence ID" value="XM_067692269.1"/>
</dbReference>
<dbReference type="GeneID" id="93651946"/>
<dbReference type="OrthoDB" id="2140105at2759"/>
<dbReference type="InterPro" id="IPR053001">
    <property type="entry name" value="MNNG_permease-like"/>
</dbReference>
<gene>
    <name evidence="4" type="ORF">I9W82_003317</name>
</gene>
<protein>
    <recommendedName>
        <fullName evidence="3">DUF3533 domain-containing protein</fullName>
    </recommendedName>
</protein>
<name>A0A8H7ZG83_9ASCO</name>
<keyword evidence="2" id="KW-1133">Transmembrane helix</keyword>
<proteinExistence type="predicted"/>
<evidence type="ECO:0000256" key="1">
    <source>
        <dbReference type="SAM" id="MobiDB-lite"/>
    </source>
</evidence>
<comment type="caution">
    <text evidence="4">The sequence shown here is derived from an EMBL/GenBank/DDBJ whole genome shotgun (WGS) entry which is preliminary data.</text>
</comment>
<feature type="region of interest" description="Disordered" evidence="1">
    <location>
        <begin position="1"/>
        <end position="56"/>
    </location>
</feature>
<organism evidence="4 5">
    <name type="scientific">Candida metapsilosis</name>
    <dbReference type="NCBI Taxonomy" id="273372"/>
    <lineage>
        <taxon>Eukaryota</taxon>
        <taxon>Fungi</taxon>
        <taxon>Dikarya</taxon>
        <taxon>Ascomycota</taxon>
        <taxon>Saccharomycotina</taxon>
        <taxon>Pichiomycetes</taxon>
        <taxon>Debaryomycetaceae</taxon>
        <taxon>Candida/Lodderomyces clade</taxon>
        <taxon>Candida</taxon>
    </lineage>
</organism>
<reference evidence="4 5" key="1">
    <citation type="submission" date="2020-12" db="EMBL/GenBank/DDBJ databases">
        <title>Effect of drift, selection, and recombination on the evolution of hybrid genomes in Candida yeast pathogens.</title>
        <authorList>
            <person name="Mixao V."/>
            <person name="Ksiezopolska E."/>
            <person name="Saus E."/>
            <person name="Boekhout T."/>
            <person name="Gacser A."/>
            <person name="Gabaldon T."/>
        </authorList>
    </citation>
    <scope>NUCLEOTIDE SEQUENCE [LARGE SCALE GENOMIC DNA]</scope>
    <source>
        <strain evidence="4 5">BP57</strain>
    </source>
</reference>
<keyword evidence="5" id="KW-1185">Reference proteome</keyword>
<dbReference type="EMBL" id="JAEOAQ010000003">
    <property type="protein sequence ID" value="KAG5419549.1"/>
    <property type="molecule type" value="Genomic_DNA"/>
</dbReference>
<evidence type="ECO:0000256" key="2">
    <source>
        <dbReference type="SAM" id="Phobius"/>
    </source>
</evidence>
<keyword evidence="2" id="KW-0812">Transmembrane</keyword>
<feature type="transmembrane region" description="Helical" evidence="2">
    <location>
        <begin position="80"/>
        <end position="100"/>
    </location>
</feature>
<dbReference type="Pfam" id="PF12051">
    <property type="entry name" value="DUF3533"/>
    <property type="match status" value="1"/>
</dbReference>
<dbReference type="AlphaFoldDB" id="A0A8H7ZG83"/>
<sequence length="177" mass="20239">MSTSNSESVDPLEKQGQEPPQDVAEDANETSPPSGGFTGEALAKEQSVRRESTKPRQSVTSIKLTFQERMNEYIRATPKFIWAYVQVFCIYVGFLSLYWGTLYRRQDRFQNVDMLVVNDDTPFTSNGSQVQPYISNAFINLLQEPEMRSLGNFKIANITEFRELADSRNNTLYEEVV</sequence>
<evidence type="ECO:0000259" key="3">
    <source>
        <dbReference type="Pfam" id="PF12051"/>
    </source>
</evidence>
<dbReference type="Proteomes" id="UP000669133">
    <property type="component" value="Unassembled WGS sequence"/>
</dbReference>
<dbReference type="PANTHER" id="PTHR34814">
    <property type="entry name" value="NITROSOGUANIDINE RESISTANCE PROTEIN SNG1"/>
    <property type="match status" value="1"/>
</dbReference>
<dbReference type="GO" id="GO:0016020">
    <property type="term" value="C:membrane"/>
    <property type="evidence" value="ECO:0007669"/>
    <property type="project" value="TreeGrafter"/>
</dbReference>
<accession>A0A8H7ZG83</accession>
<dbReference type="InterPro" id="IPR022703">
    <property type="entry name" value="DUF3533"/>
</dbReference>
<dbReference type="PANTHER" id="PTHR34814:SF1">
    <property type="entry name" value="NITROSOGUANIDINE RESISTANCE PROTEIN SNG1"/>
    <property type="match status" value="1"/>
</dbReference>
<evidence type="ECO:0000313" key="4">
    <source>
        <dbReference type="EMBL" id="KAG5419549.1"/>
    </source>
</evidence>
<keyword evidence="2" id="KW-0472">Membrane</keyword>